<dbReference type="Proteomes" id="UP001519332">
    <property type="component" value="Unassembled WGS sequence"/>
</dbReference>
<keyword evidence="6" id="KW-1185">Reference proteome</keyword>
<dbReference type="SUPFAM" id="SSF48179">
    <property type="entry name" value="6-phosphogluconate dehydrogenase C-terminal domain-like"/>
    <property type="match status" value="1"/>
</dbReference>
<comment type="similarity">
    <text evidence="3">Belongs to the UDP-glucose/GDP-mannose dehydrogenase family.</text>
</comment>
<dbReference type="InterPro" id="IPR017476">
    <property type="entry name" value="UDP-Glc/GDP-Man"/>
</dbReference>
<dbReference type="InterPro" id="IPR036291">
    <property type="entry name" value="NAD(P)-bd_dom_sf"/>
</dbReference>
<dbReference type="EMBL" id="JAGINW010000001">
    <property type="protein sequence ID" value="MBP2325829.1"/>
    <property type="molecule type" value="Genomic_DNA"/>
</dbReference>
<dbReference type="Pfam" id="PF03721">
    <property type="entry name" value="UDPG_MGDP_dh_N"/>
    <property type="match status" value="1"/>
</dbReference>
<name>A0ABS4TN88_9PSEU</name>
<accession>A0ABS4TN88</accession>
<protein>
    <submittedName>
        <fullName evidence="5">UDP-N-acetyl-D-glucosamine dehydrogenase</fullName>
        <ecNumber evidence="5">1.1.1.136</ecNumber>
    </submittedName>
</protein>
<feature type="domain" description="UDP-glucose/GDP-mannose dehydrogenase C-terminal" evidence="4">
    <location>
        <begin position="319"/>
        <end position="414"/>
    </location>
</feature>
<dbReference type="PIRSF" id="PIRSF500136">
    <property type="entry name" value="UDP_ManNAc_DH"/>
    <property type="match status" value="1"/>
</dbReference>
<gene>
    <name evidence="5" type="ORF">JOF56_006214</name>
</gene>
<proteinExistence type="inferred from homology"/>
<sequence>MSSDVIVAGLGYVGLPLAILAAEAGHAVTGYDLDVGRVKRLLSGESYVEDVADERLAMTLSCGRFRPTVAEVDLGSFDVAVIAVQTPLRDGAPDLSYVESAIRVLAPHLRQGATVILESTVYPGTTEEFAGPLLAELSGLRPGPDFRLGFSPERIDPGNRTWSLESTPKLVSGVDEESLAAVRAFYDSFVEQTVPVAAPKVAELAKLIENTFRHVNIALTNEIGMLAAELGIDVWAAIDAASTKPFGFMPFVPGPGVGGHCLPVDPVYLSWRVHRQLGKRFRFVELANDINDRMPQYVLQRLSAGLNTRRKCVNGARVLALGMAYKRGTGDIRQSPALAVIDGLLAMGAQVRVADPHVIEETPVDHRVVRVEVTAAELAQADAVLILTDHDEFDYQVVAEKSGYVLDCRGRLAAGSVIELL</sequence>
<evidence type="ECO:0000256" key="2">
    <source>
        <dbReference type="ARBA" id="ARBA00023027"/>
    </source>
</evidence>
<evidence type="ECO:0000256" key="3">
    <source>
        <dbReference type="PIRNR" id="PIRNR000124"/>
    </source>
</evidence>
<dbReference type="InterPro" id="IPR008927">
    <property type="entry name" value="6-PGluconate_DH-like_C_sf"/>
</dbReference>
<dbReference type="Pfam" id="PF03720">
    <property type="entry name" value="UDPG_MGDP_dh_C"/>
    <property type="match status" value="1"/>
</dbReference>
<dbReference type="PIRSF" id="PIRSF000124">
    <property type="entry name" value="UDPglc_GDPman_dh"/>
    <property type="match status" value="1"/>
</dbReference>
<dbReference type="RefSeq" id="WP_209642979.1">
    <property type="nucleotide sequence ID" value="NZ_JAGINW010000001.1"/>
</dbReference>
<dbReference type="InterPro" id="IPR036220">
    <property type="entry name" value="UDP-Glc/GDP-Man_DH_C_sf"/>
</dbReference>
<organism evidence="5 6">
    <name type="scientific">Kibdelosporangium banguiense</name>
    <dbReference type="NCBI Taxonomy" id="1365924"/>
    <lineage>
        <taxon>Bacteria</taxon>
        <taxon>Bacillati</taxon>
        <taxon>Actinomycetota</taxon>
        <taxon>Actinomycetes</taxon>
        <taxon>Pseudonocardiales</taxon>
        <taxon>Pseudonocardiaceae</taxon>
        <taxon>Kibdelosporangium</taxon>
    </lineage>
</organism>
<reference evidence="5 6" key="1">
    <citation type="submission" date="2021-03" db="EMBL/GenBank/DDBJ databases">
        <title>Sequencing the genomes of 1000 actinobacteria strains.</title>
        <authorList>
            <person name="Klenk H.-P."/>
        </authorList>
    </citation>
    <scope>NUCLEOTIDE SEQUENCE [LARGE SCALE GENOMIC DNA]</scope>
    <source>
        <strain evidence="5 6">DSM 46670</strain>
    </source>
</reference>
<evidence type="ECO:0000313" key="6">
    <source>
        <dbReference type="Proteomes" id="UP001519332"/>
    </source>
</evidence>
<dbReference type="GO" id="GO:0047004">
    <property type="term" value="F:UDP-N-acetylglucosamine 6-dehydrogenase activity"/>
    <property type="evidence" value="ECO:0007669"/>
    <property type="project" value="UniProtKB-EC"/>
</dbReference>
<dbReference type="PANTHER" id="PTHR43491">
    <property type="entry name" value="UDP-N-ACETYL-D-MANNOSAMINE DEHYDROGENASE"/>
    <property type="match status" value="1"/>
</dbReference>
<dbReference type="InterPro" id="IPR028359">
    <property type="entry name" value="UDP_ManNAc/GlcNAc_DH"/>
</dbReference>
<dbReference type="SMART" id="SM00984">
    <property type="entry name" value="UDPG_MGDP_dh_C"/>
    <property type="match status" value="1"/>
</dbReference>
<dbReference type="NCBIfam" id="TIGR03026">
    <property type="entry name" value="NDP-sugDHase"/>
    <property type="match status" value="1"/>
</dbReference>
<dbReference type="SUPFAM" id="SSF51735">
    <property type="entry name" value="NAD(P)-binding Rossmann-fold domains"/>
    <property type="match status" value="1"/>
</dbReference>
<evidence type="ECO:0000256" key="1">
    <source>
        <dbReference type="ARBA" id="ARBA00023002"/>
    </source>
</evidence>
<evidence type="ECO:0000313" key="5">
    <source>
        <dbReference type="EMBL" id="MBP2325829.1"/>
    </source>
</evidence>
<dbReference type="InterPro" id="IPR014027">
    <property type="entry name" value="UDP-Glc/GDP-Man_DH_C"/>
</dbReference>
<comment type="caution">
    <text evidence="5">The sequence shown here is derived from an EMBL/GenBank/DDBJ whole genome shotgun (WGS) entry which is preliminary data.</text>
</comment>
<dbReference type="Gene3D" id="3.40.50.720">
    <property type="entry name" value="NAD(P)-binding Rossmann-like Domain"/>
    <property type="match status" value="2"/>
</dbReference>
<dbReference type="InterPro" id="IPR001732">
    <property type="entry name" value="UDP-Glc/GDP-Man_DH_N"/>
</dbReference>
<keyword evidence="2" id="KW-0520">NAD</keyword>
<dbReference type="SUPFAM" id="SSF52413">
    <property type="entry name" value="UDP-glucose/GDP-mannose dehydrogenase C-terminal domain"/>
    <property type="match status" value="1"/>
</dbReference>
<evidence type="ECO:0000259" key="4">
    <source>
        <dbReference type="SMART" id="SM00984"/>
    </source>
</evidence>
<dbReference type="PANTHER" id="PTHR43491:SF1">
    <property type="entry name" value="UDP-N-ACETYL-D-MANNOSAMINE DEHYDROGENASE"/>
    <property type="match status" value="1"/>
</dbReference>
<dbReference type="Pfam" id="PF00984">
    <property type="entry name" value="UDPG_MGDP_dh"/>
    <property type="match status" value="1"/>
</dbReference>
<keyword evidence="1 5" id="KW-0560">Oxidoreductase</keyword>
<dbReference type="InterPro" id="IPR014026">
    <property type="entry name" value="UDP-Glc/GDP-Man_DH_dimer"/>
</dbReference>
<dbReference type="EC" id="1.1.1.136" evidence="5"/>